<proteinExistence type="predicted"/>
<organism evidence="1 2">
    <name type="scientific">Blautia acetigignens</name>
    <dbReference type="NCBI Taxonomy" id="2981783"/>
    <lineage>
        <taxon>Bacteria</taxon>
        <taxon>Bacillati</taxon>
        <taxon>Bacillota</taxon>
        <taxon>Clostridia</taxon>
        <taxon>Lachnospirales</taxon>
        <taxon>Lachnospiraceae</taxon>
        <taxon>Blautia</taxon>
    </lineage>
</organism>
<reference evidence="1 2" key="1">
    <citation type="submission" date="2024-04" db="EMBL/GenBank/DDBJ databases">
        <title>Human intestinal bacterial collection.</title>
        <authorList>
            <person name="Pauvert C."/>
            <person name="Hitch T.C.A."/>
            <person name="Clavel T."/>
        </authorList>
    </citation>
    <scope>NUCLEOTIDE SEQUENCE [LARGE SCALE GENOMIC DNA]</scope>
    <source>
        <strain evidence="1 2">CLA-AA-H161</strain>
    </source>
</reference>
<dbReference type="EMBL" id="JBBNFW010000187">
    <property type="protein sequence ID" value="MEQ2414274.1"/>
    <property type="molecule type" value="Genomic_DNA"/>
</dbReference>
<comment type="caution">
    <text evidence="1">The sequence shown here is derived from an EMBL/GenBank/DDBJ whole genome shotgun (WGS) entry which is preliminary data.</text>
</comment>
<sequence>MIIKIELDGGLDKFISGANSAAAAVDSMEERIVRQAGIAGLENVAANIHSRSGRLAQSYTVGGNENIFDVQAGGGSASVRYGSNCPYAVPAEEGYNQSNRVSKSTGRKPSLWVPGSGSGSNFSYNPGAKTGMKLSGRFVPGQHMFEKSLPDTKEDLRKITKSEVERLFRALF</sequence>
<name>A0ABV1CPF7_9FIRM</name>
<keyword evidence="2" id="KW-1185">Reference proteome</keyword>
<accession>A0ABV1CPF7</accession>
<evidence type="ECO:0000313" key="1">
    <source>
        <dbReference type="EMBL" id="MEQ2414274.1"/>
    </source>
</evidence>
<evidence type="ECO:0000313" key="2">
    <source>
        <dbReference type="Proteomes" id="UP001470752"/>
    </source>
</evidence>
<dbReference type="Proteomes" id="UP001470752">
    <property type="component" value="Unassembled WGS sequence"/>
</dbReference>
<gene>
    <name evidence="1" type="ORF">AAAX94_14765</name>
</gene>
<protein>
    <submittedName>
        <fullName evidence="1">HK97 gp10 family phage protein</fullName>
    </submittedName>
</protein>
<dbReference type="RefSeq" id="WP_118173848.1">
    <property type="nucleotide sequence ID" value="NZ_JBBNFW010000187.1"/>
</dbReference>